<dbReference type="PANTHER" id="PTHR43183:SF1">
    <property type="entry name" value="HYPOTHETICAL DIHYDROXY-ACID DEHYDRATASE (EUROFUNG)-RELATED"/>
    <property type="match status" value="1"/>
</dbReference>
<dbReference type="EC" id="4.2.1.9" evidence="8"/>
<dbReference type="GO" id="GO:0051536">
    <property type="term" value="F:iron-sulfur cluster binding"/>
    <property type="evidence" value="ECO:0007669"/>
    <property type="project" value="UniProtKB-KW"/>
</dbReference>
<keyword evidence="2" id="KW-0479">Metal-binding</keyword>
<keyword evidence="3" id="KW-0408">Iron</keyword>
<protein>
    <submittedName>
        <fullName evidence="8">Dihydroxy-acid dehydratase</fullName>
        <ecNumber evidence="8">4.2.1.9</ecNumber>
    </submittedName>
</protein>
<dbReference type="EMBL" id="SGIS01000034">
    <property type="protein sequence ID" value="RZF62970.1"/>
    <property type="molecule type" value="Genomic_DNA"/>
</dbReference>
<dbReference type="GO" id="GO:0046872">
    <property type="term" value="F:metal ion binding"/>
    <property type="evidence" value="ECO:0007669"/>
    <property type="project" value="UniProtKB-KW"/>
</dbReference>
<dbReference type="SUPFAM" id="SSF52016">
    <property type="entry name" value="LeuD/IlvD-like"/>
    <property type="match status" value="1"/>
</dbReference>
<evidence type="ECO:0000313" key="8">
    <source>
        <dbReference type="EMBL" id="RZF62970.1"/>
    </source>
</evidence>
<reference evidence="8 9" key="1">
    <citation type="submission" date="2019-02" db="EMBL/GenBank/DDBJ databases">
        <authorList>
            <person name="Li Y."/>
        </authorList>
    </citation>
    <scope>NUCLEOTIDE SEQUENCE [LARGE SCALE GENOMIC DNA]</scope>
    <source>
        <strain evidence="8 9">3-7</strain>
    </source>
</reference>
<comment type="caution">
    <text evidence="8">The sequence shown here is derived from an EMBL/GenBank/DDBJ whole genome shotgun (WGS) entry which is preliminary data.</text>
</comment>
<evidence type="ECO:0000259" key="6">
    <source>
        <dbReference type="Pfam" id="PF00920"/>
    </source>
</evidence>
<dbReference type="Gene3D" id="3.50.30.80">
    <property type="entry name" value="IlvD/EDD C-terminal domain-like"/>
    <property type="match status" value="1"/>
</dbReference>
<comment type="similarity">
    <text evidence="1">Belongs to the IlvD/Edd family.</text>
</comment>
<dbReference type="PANTHER" id="PTHR43183">
    <property type="entry name" value="HYPOTHETICAL DIHYDROXYACID DEHYDRATASE (EUROFUNG)-RELATED"/>
    <property type="match status" value="1"/>
</dbReference>
<proteinExistence type="inferred from homology"/>
<feature type="domain" description="Dihydroxy-acid/6-phosphogluconate dehydratase N-terminal" evidence="6">
    <location>
        <begin position="44"/>
        <end position="357"/>
    </location>
</feature>
<dbReference type="Pfam" id="PF00920">
    <property type="entry name" value="ILVD_EDD_N"/>
    <property type="match status" value="1"/>
</dbReference>
<dbReference type="InterPro" id="IPR052352">
    <property type="entry name" value="Sugar_Degrad_Dehydratases"/>
</dbReference>
<organism evidence="8 9">
    <name type="scientific">Sphingomonas populi</name>
    <dbReference type="NCBI Taxonomy" id="2484750"/>
    <lineage>
        <taxon>Bacteria</taxon>
        <taxon>Pseudomonadati</taxon>
        <taxon>Pseudomonadota</taxon>
        <taxon>Alphaproteobacteria</taxon>
        <taxon>Sphingomonadales</taxon>
        <taxon>Sphingomonadaceae</taxon>
        <taxon>Sphingomonas</taxon>
    </lineage>
</organism>
<sequence length="597" mass="64271">MSHTPPKLRSRAWFDNPDNIDMTALYLERYLNFGLSLEELQSGRPIIGIAQTGSDLSPCNRHHLVLAERVREGIREMGGIAIEFPVHPIQETGKRPTAGLDRNLSYLGLVELLYGYPLDGVVLTIGCDKTTPACLMAAATVNIPAIALSVGPMLNGWHKGERTGSGTIVWKARQMLAAGEIDNAEFIRLVASSAPSTGYCNTMGTATTMNSLTEALGMSLPGSAAIPAPYRDRQEVAYRTGRRIVEMVAEDLKPSDILTRDAFENAIVVNSAIGGSTNAPIHLSAIARHVGVELPLDTWQEKGHKVPLLVNLQPAGEYLGEDFYRAGGVPAVTAQLIGQGLIHEGALTVNGKSMGDNCRGAIIEDEKVIRPFDQPLVEEAGFIVLRGNLFDSAIMKTSVISPEFRDRYLSNPNDPEAFEGPAVVFDGPEDYHHRIDDPATGITPETLLFMRGAGPIGYPGAAEVVNMRPPSYLITEGVHALPCIGDGRQSGTSGSPSILNASPEAAAMGGLALIRTGDRVRIDLDKRSANVLISDEELAERRAALTAEGGFKYPASQTPWQEIQRSVVGQMETGAILEGAEKYQRIAQTKGLPRDNH</sequence>
<accession>A0A4Q6XRX0</accession>
<dbReference type="PROSITE" id="PS00886">
    <property type="entry name" value="ILVD_EDD_1"/>
    <property type="match status" value="1"/>
</dbReference>
<dbReference type="NCBIfam" id="NF009560">
    <property type="entry name" value="PRK13017.1"/>
    <property type="match status" value="1"/>
</dbReference>
<keyword evidence="9" id="KW-1185">Reference proteome</keyword>
<name>A0A4Q6XRX0_9SPHN</name>
<feature type="domain" description="Dihydroxy-acid/6-phosphogluconate dehydratase C-terminal" evidence="7">
    <location>
        <begin position="367"/>
        <end position="575"/>
    </location>
</feature>
<evidence type="ECO:0000313" key="9">
    <source>
        <dbReference type="Proteomes" id="UP000292085"/>
    </source>
</evidence>
<dbReference type="RefSeq" id="WP_130159575.1">
    <property type="nucleotide sequence ID" value="NZ_SGIS01000034.1"/>
</dbReference>
<dbReference type="NCBIfam" id="NF004784">
    <property type="entry name" value="PRK06131.1"/>
    <property type="match status" value="1"/>
</dbReference>
<dbReference type="Proteomes" id="UP000292085">
    <property type="component" value="Unassembled WGS sequence"/>
</dbReference>
<dbReference type="InterPro" id="IPR037237">
    <property type="entry name" value="IlvD/EDD_N"/>
</dbReference>
<evidence type="ECO:0000256" key="1">
    <source>
        <dbReference type="ARBA" id="ARBA00006486"/>
    </source>
</evidence>
<keyword evidence="5 8" id="KW-0456">Lyase</keyword>
<dbReference type="InterPro" id="IPR056740">
    <property type="entry name" value="ILV_EDD_C"/>
</dbReference>
<dbReference type="InterPro" id="IPR042096">
    <property type="entry name" value="Dihydro-acid_dehy_C"/>
</dbReference>
<evidence type="ECO:0000256" key="2">
    <source>
        <dbReference type="ARBA" id="ARBA00022723"/>
    </source>
</evidence>
<dbReference type="GO" id="GO:0004160">
    <property type="term" value="F:dihydroxy-acid dehydratase activity"/>
    <property type="evidence" value="ECO:0007669"/>
    <property type="project" value="UniProtKB-EC"/>
</dbReference>
<evidence type="ECO:0000256" key="4">
    <source>
        <dbReference type="ARBA" id="ARBA00023014"/>
    </source>
</evidence>
<dbReference type="InterPro" id="IPR020558">
    <property type="entry name" value="DiOHA_6PGluconate_deHydtase_CS"/>
</dbReference>
<evidence type="ECO:0000259" key="7">
    <source>
        <dbReference type="Pfam" id="PF24877"/>
    </source>
</evidence>
<dbReference type="Pfam" id="PF24877">
    <property type="entry name" value="ILV_EDD_C"/>
    <property type="match status" value="1"/>
</dbReference>
<keyword evidence="4" id="KW-0411">Iron-sulfur</keyword>
<gene>
    <name evidence="8" type="ORF">EWE75_18435</name>
</gene>
<dbReference type="SUPFAM" id="SSF143975">
    <property type="entry name" value="IlvD/EDD N-terminal domain-like"/>
    <property type="match status" value="1"/>
</dbReference>
<dbReference type="AlphaFoldDB" id="A0A4Q6XRX0"/>
<evidence type="ECO:0000256" key="3">
    <source>
        <dbReference type="ARBA" id="ARBA00023004"/>
    </source>
</evidence>
<evidence type="ECO:0000256" key="5">
    <source>
        <dbReference type="ARBA" id="ARBA00023239"/>
    </source>
</evidence>
<dbReference type="OrthoDB" id="9807077at2"/>
<dbReference type="InterPro" id="IPR000581">
    <property type="entry name" value="ILV_EDD_N"/>
</dbReference>